<dbReference type="GO" id="GO:0004930">
    <property type="term" value="F:G protein-coupled receptor activity"/>
    <property type="evidence" value="ECO:0007669"/>
    <property type="project" value="UniProtKB-KW"/>
</dbReference>
<evidence type="ECO:0000259" key="11">
    <source>
        <dbReference type="PROSITE" id="PS50262"/>
    </source>
</evidence>
<feature type="transmembrane region" description="Helical" evidence="10">
    <location>
        <begin position="46"/>
        <end position="67"/>
    </location>
</feature>
<feature type="region of interest" description="Disordered" evidence="9">
    <location>
        <begin position="1"/>
        <end position="21"/>
    </location>
</feature>
<dbReference type="Gene3D" id="1.20.1070.10">
    <property type="entry name" value="Rhodopsin 7-helix transmembrane proteins"/>
    <property type="match status" value="1"/>
</dbReference>
<dbReference type="PROSITE" id="PS50262">
    <property type="entry name" value="G_PROTEIN_RECEP_F1_2"/>
    <property type="match status" value="1"/>
</dbReference>
<dbReference type="InterPro" id="IPR017452">
    <property type="entry name" value="GPCR_Rhodpsn_7TM"/>
</dbReference>
<gene>
    <name evidence="12" type="primary">CCKAR_3</name>
    <name evidence="12" type="ORF">FJT64_004207</name>
</gene>
<proteinExistence type="inferred from homology"/>
<dbReference type="GO" id="GO:0005886">
    <property type="term" value="C:plasma membrane"/>
    <property type="evidence" value="ECO:0007669"/>
    <property type="project" value="TreeGrafter"/>
</dbReference>
<comment type="subcellular location">
    <subcellularLocation>
        <location evidence="1">Membrane</location>
        <topology evidence="1">Multi-pass membrane protein</topology>
    </subcellularLocation>
</comment>
<name>A0A6A4W3S3_AMPAM</name>
<evidence type="ECO:0000256" key="10">
    <source>
        <dbReference type="SAM" id="Phobius"/>
    </source>
</evidence>
<dbReference type="AlphaFoldDB" id="A0A6A4W3S3"/>
<dbReference type="PANTHER" id="PTHR45695">
    <property type="entry name" value="LEUCOKININ RECEPTOR-RELATED"/>
    <property type="match status" value="1"/>
</dbReference>
<comment type="similarity">
    <text evidence="2">Belongs to the G-protein coupled receptor 1 family.</text>
</comment>
<sequence>METVTAVEDPLNATSAEDGGNSSAYIDYDAEQSVQIYFWGELATALVVYGLTFVIGFIGNVLILVAITGNRRMKSVTNTFLASLATADLTLICLCIPVK</sequence>
<organism evidence="12 13">
    <name type="scientific">Amphibalanus amphitrite</name>
    <name type="common">Striped barnacle</name>
    <name type="synonym">Balanus amphitrite</name>
    <dbReference type="NCBI Taxonomy" id="1232801"/>
    <lineage>
        <taxon>Eukaryota</taxon>
        <taxon>Metazoa</taxon>
        <taxon>Ecdysozoa</taxon>
        <taxon>Arthropoda</taxon>
        <taxon>Crustacea</taxon>
        <taxon>Multicrustacea</taxon>
        <taxon>Cirripedia</taxon>
        <taxon>Thoracica</taxon>
        <taxon>Thoracicalcarea</taxon>
        <taxon>Balanomorpha</taxon>
        <taxon>Balanoidea</taxon>
        <taxon>Balanidae</taxon>
        <taxon>Amphibalaninae</taxon>
        <taxon>Amphibalanus</taxon>
    </lineage>
</organism>
<feature type="domain" description="G-protein coupled receptors family 1 profile" evidence="11">
    <location>
        <begin position="59"/>
        <end position="99"/>
    </location>
</feature>
<dbReference type="InterPro" id="IPR000276">
    <property type="entry name" value="GPCR_Rhodpsn"/>
</dbReference>
<evidence type="ECO:0000256" key="2">
    <source>
        <dbReference type="ARBA" id="ARBA00010663"/>
    </source>
</evidence>
<reference evidence="12 13" key="1">
    <citation type="submission" date="2019-07" db="EMBL/GenBank/DDBJ databases">
        <title>Draft genome assembly of a fouling barnacle, Amphibalanus amphitrite (Darwin, 1854): The first reference genome for Thecostraca.</title>
        <authorList>
            <person name="Kim W."/>
        </authorList>
    </citation>
    <scope>NUCLEOTIDE SEQUENCE [LARGE SCALE GENOMIC DNA]</scope>
    <source>
        <strain evidence="12">SNU_AA5</strain>
        <tissue evidence="12">Soma without cirri and trophi</tissue>
    </source>
</reference>
<evidence type="ECO:0000256" key="1">
    <source>
        <dbReference type="ARBA" id="ARBA00004141"/>
    </source>
</evidence>
<evidence type="ECO:0000256" key="4">
    <source>
        <dbReference type="ARBA" id="ARBA00022989"/>
    </source>
</evidence>
<evidence type="ECO:0000256" key="8">
    <source>
        <dbReference type="ARBA" id="ARBA00023224"/>
    </source>
</evidence>
<evidence type="ECO:0000313" key="12">
    <source>
        <dbReference type="EMBL" id="KAF0298444.1"/>
    </source>
</evidence>
<dbReference type="Proteomes" id="UP000440578">
    <property type="component" value="Unassembled WGS sequence"/>
</dbReference>
<evidence type="ECO:0000256" key="7">
    <source>
        <dbReference type="ARBA" id="ARBA00023170"/>
    </source>
</evidence>
<evidence type="ECO:0000256" key="3">
    <source>
        <dbReference type="ARBA" id="ARBA00022692"/>
    </source>
</evidence>
<keyword evidence="4 10" id="KW-1133">Transmembrane helix</keyword>
<dbReference type="PRINTS" id="PR00237">
    <property type="entry name" value="GPCRRHODOPSN"/>
</dbReference>
<protein>
    <submittedName>
        <fullName evidence="12">Cholecystokinin receptor type A</fullName>
    </submittedName>
</protein>
<dbReference type="EMBL" id="VIIS01001433">
    <property type="protein sequence ID" value="KAF0298444.1"/>
    <property type="molecule type" value="Genomic_DNA"/>
</dbReference>
<comment type="caution">
    <text evidence="12">The sequence shown here is derived from an EMBL/GenBank/DDBJ whole genome shotgun (WGS) entry which is preliminary data.</text>
</comment>
<keyword evidence="6 10" id="KW-0472">Membrane</keyword>
<keyword evidence="5" id="KW-0297">G-protein coupled receptor</keyword>
<dbReference type="OrthoDB" id="2132067at2759"/>
<keyword evidence="3 10" id="KW-0812">Transmembrane</keyword>
<evidence type="ECO:0000256" key="5">
    <source>
        <dbReference type="ARBA" id="ARBA00023040"/>
    </source>
</evidence>
<dbReference type="Pfam" id="PF00001">
    <property type="entry name" value="7tm_1"/>
    <property type="match status" value="1"/>
</dbReference>
<feature type="compositionally biased region" description="Polar residues" evidence="9">
    <location>
        <begin position="12"/>
        <end position="21"/>
    </location>
</feature>
<dbReference type="PANTHER" id="PTHR45695:SF9">
    <property type="entry name" value="LEUCOKININ RECEPTOR"/>
    <property type="match status" value="1"/>
</dbReference>
<evidence type="ECO:0000256" key="9">
    <source>
        <dbReference type="SAM" id="MobiDB-lite"/>
    </source>
</evidence>
<keyword evidence="8" id="KW-0807">Transducer</keyword>
<dbReference type="SUPFAM" id="SSF81321">
    <property type="entry name" value="Family A G protein-coupled receptor-like"/>
    <property type="match status" value="1"/>
</dbReference>
<keyword evidence="13" id="KW-1185">Reference proteome</keyword>
<keyword evidence="7 12" id="KW-0675">Receptor</keyword>
<accession>A0A6A4W3S3</accession>
<evidence type="ECO:0000313" key="13">
    <source>
        <dbReference type="Proteomes" id="UP000440578"/>
    </source>
</evidence>
<evidence type="ECO:0000256" key="6">
    <source>
        <dbReference type="ARBA" id="ARBA00023136"/>
    </source>
</evidence>